<dbReference type="Proteomes" id="UP000001070">
    <property type="component" value="Unassembled WGS sequence"/>
</dbReference>
<sequence>MAPLLDLHGTAATAALSLFPAISSMAAISSPAAPICSLLSAANCVLDTFLSMSSTTGRNWGQLSAELRQESPQGSTGCTTN</sequence>
<accession>B4JLN0</accession>
<dbReference type="EMBL" id="CH916371">
    <property type="protein sequence ID" value="EDV91641.1"/>
    <property type="molecule type" value="Genomic_DNA"/>
</dbReference>
<protein>
    <submittedName>
        <fullName evidence="1">GH24484</fullName>
    </submittedName>
</protein>
<evidence type="ECO:0000313" key="2">
    <source>
        <dbReference type="Proteomes" id="UP000001070"/>
    </source>
</evidence>
<evidence type="ECO:0000313" key="1">
    <source>
        <dbReference type="EMBL" id="EDV91641.1"/>
    </source>
</evidence>
<gene>
    <name evidence="1" type="primary">Dgri\GH24484</name>
    <name evidence="1" type="ORF">Dgri_GH24484</name>
</gene>
<name>B4JLN0_DROGR</name>
<proteinExistence type="predicted"/>
<organism evidence="2">
    <name type="scientific">Drosophila grimshawi</name>
    <name type="common">Hawaiian fruit fly</name>
    <name type="synonym">Idiomyia grimshawi</name>
    <dbReference type="NCBI Taxonomy" id="7222"/>
    <lineage>
        <taxon>Eukaryota</taxon>
        <taxon>Metazoa</taxon>
        <taxon>Ecdysozoa</taxon>
        <taxon>Arthropoda</taxon>
        <taxon>Hexapoda</taxon>
        <taxon>Insecta</taxon>
        <taxon>Pterygota</taxon>
        <taxon>Neoptera</taxon>
        <taxon>Endopterygota</taxon>
        <taxon>Diptera</taxon>
        <taxon>Brachycera</taxon>
        <taxon>Muscomorpha</taxon>
        <taxon>Ephydroidea</taxon>
        <taxon>Drosophilidae</taxon>
        <taxon>Drosophila</taxon>
        <taxon>Hawaiian Drosophila</taxon>
    </lineage>
</organism>
<reference evidence="1 2" key="1">
    <citation type="journal article" date="2007" name="Nature">
        <title>Evolution of genes and genomes on the Drosophila phylogeny.</title>
        <authorList>
            <consortium name="Drosophila 12 Genomes Consortium"/>
            <person name="Clark A.G."/>
            <person name="Eisen M.B."/>
            <person name="Smith D.R."/>
            <person name="Bergman C.M."/>
            <person name="Oliver B."/>
            <person name="Markow T.A."/>
            <person name="Kaufman T.C."/>
            <person name="Kellis M."/>
            <person name="Gelbart W."/>
            <person name="Iyer V.N."/>
            <person name="Pollard D.A."/>
            <person name="Sackton T.B."/>
            <person name="Larracuente A.M."/>
            <person name="Singh N.D."/>
            <person name="Abad J.P."/>
            <person name="Abt D.N."/>
            <person name="Adryan B."/>
            <person name="Aguade M."/>
            <person name="Akashi H."/>
            <person name="Anderson W.W."/>
            <person name="Aquadro C.F."/>
            <person name="Ardell D.H."/>
            <person name="Arguello R."/>
            <person name="Artieri C.G."/>
            <person name="Barbash D.A."/>
            <person name="Barker D."/>
            <person name="Barsanti P."/>
            <person name="Batterham P."/>
            <person name="Batzoglou S."/>
            <person name="Begun D."/>
            <person name="Bhutkar A."/>
            <person name="Blanco E."/>
            <person name="Bosak S.A."/>
            <person name="Bradley R.K."/>
            <person name="Brand A.D."/>
            <person name="Brent M.R."/>
            <person name="Brooks A.N."/>
            <person name="Brown R.H."/>
            <person name="Butlin R.K."/>
            <person name="Caggese C."/>
            <person name="Calvi B.R."/>
            <person name="Bernardo de Carvalho A."/>
            <person name="Caspi A."/>
            <person name="Castrezana S."/>
            <person name="Celniker S.E."/>
            <person name="Chang J.L."/>
            <person name="Chapple C."/>
            <person name="Chatterji S."/>
            <person name="Chinwalla A."/>
            <person name="Civetta A."/>
            <person name="Clifton S.W."/>
            <person name="Comeron J.M."/>
            <person name="Costello J.C."/>
            <person name="Coyne J.A."/>
            <person name="Daub J."/>
            <person name="David R.G."/>
            <person name="Delcher A.L."/>
            <person name="Delehaunty K."/>
            <person name="Do C.B."/>
            <person name="Ebling H."/>
            <person name="Edwards K."/>
            <person name="Eickbush T."/>
            <person name="Evans J.D."/>
            <person name="Filipski A."/>
            <person name="Findeiss S."/>
            <person name="Freyhult E."/>
            <person name="Fulton L."/>
            <person name="Fulton R."/>
            <person name="Garcia A.C."/>
            <person name="Gardiner A."/>
            <person name="Garfield D.A."/>
            <person name="Garvin B.E."/>
            <person name="Gibson G."/>
            <person name="Gilbert D."/>
            <person name="Gnerre S."/>
            <person name="Godfrey J."/>
            <person name="Good R."/>
            <person name="Gotea V."/>
            <person name="Gravely B."/>
            <person name="Greenberg A.J."/>
            <person name="Griffiths-Jones S."/>
            <person name="Gross S."/>
            <person name="Guigo R."/>
            <person name="Gustafson E.A."/>
            <person name="Haerty W."/>
            <person name="Hahn M.W."/>
            <person name="Halligan D.L."/>
            <person name="Halpern A.L."/>
            <person name="Halter G.M."/>
            <person name="Han M.V."/>
            <person name="Heger A."/>
            <person name="Hillier L."/>
            <person name="Hinrichs A.S."/>
            <person name="Holmes I."/>
            <person name="Hoskins R.A."/>
            <person name="Hubisz M.J."/>
            <person name="Hultmark D."/>
            <person name="Huntley M.A."/>
            <person name="Jaffe D.B."/>
            <person name="Jagadeeshan S."/>
            <person name="Jeck W.R."/>
            <person name="Johnson J."/>
            <person name="Jones C.D."/>
            <person name="Jordan W.C."/>
            <person name="Karpen G.H."/>
            <person name="Kataoka E."/>
            <person name="Keightley P.D."/>
            <person name="Kheradpour P."/>
            <person name="Kirkness E.F."/>
            <person name="Koerich L.B."/>
            <person name="Kristiansen K."/>
            <person name="Kudrna D."/>
            <person name="Kulathinal R.J."/>
            <person name="Kumar S."/>
            <person name="Kwok R."/>
            <person name="Lander E."/>
            <person name="Langley C.H."/>
            <person name="Lapoint R."/>
            <person name="Lazzaro B.P."/>
            <person name="Lee S.J."/>
            <person name="Levesque L."/>
            <person name="Li R."/>
            <person name="Lin C.F."/>
            <person name="Lin M.F."/>
            <person name="Lindblad-Toh K."/>
            <person name="Llopart A."/>
            <person name="Long M."/>
            <person name="Low L."/>
            <person name="Lozovsky E."/>
            <person name="Lu J."/>
            <person name="Luo M."/>
            <person name="Machado C.A."/>
            <person name="Makalowski W."/>
            <person name="Marzo M."/>
            <person name="Matsuda M."/>
            <person name="Matzkin L."/>
            <person name="McAllister B."/>
            <person name="McBride C.S."/>
            <person name="McKernan B."/>
            <person name="McKernan K."/>
            <person name="Mendez-Lago M."/>
            <person name="Minx P."/>
            <person name="Mollenhauer M.U."/>
            <person name="Montooth K."/>
            <person name="Mount S.M."/>
            <person name="Mu X."/>
            <person name="Myers E."/>
            <person name="Negre B."/>
            <person name="Newfeld S."/>
            <person name="Nielsen R."/>
            <person name="Noor M.A."/>
            <person name="O'Grady P."/>
            <person name="Pachter L."/>
            <person name="Papaceit M."/>
            <person name="Parisi M.J."/>
            <person name="Parisi M."/>
            <person name="Parts L."/>
            <person name="Pedersen J.S."/>
            <person name="Pesole G."/>
            <person name="Phillippy A.M."/>
            <person name="Ponting C.P."/>
            <person name="Pop M."/>
            <person name="Porcelli D."/>
            <person name="Powell J.R."/>
            <person name="Prohaska S."/>
            <person name="Pruitt K."/>
            <person name="Puig M."/>
            <person name="Quesneville H."/>
            <person name="Ram K.R."/>
            <person name="Rand D."/>
            <person name="Rasmussen M.D."/>
            <person name="Reed L.K."/>
            <person name="Reenan R."/>
            <person name="Reily A."/>
            <person name="Remington K.A."/>
            <person name="Rieger T.T."/>
            <person name="Ritchie M.G."/>
            <person name="Robin C."/>
            <person name="Rogers Y.H."/>
            <person name="Rohde C."/>
            <person name="Rozas J."/>
            <person name="Rubenfield M.J."/>
            <person name="Ruiz A."/>
            <person name="Russo S."/>
            <person name="Salzberg S.L."/>
            <person name="Sanchez-Gracia A."/>
            <person name="Saranga D.J."/>
            <person name="Sato H."/>
            <person name="Schaeffer S.W."/>
            <person name="Schatz M.C."/>
            <person name="Schlenke T."/>
            <person name="Schwartz R."/>
            <person name="Segarra C."/>
            <person name="Singh R.S."/>
            <person name="Sirot L."/>
            <person name="Sirota M."/>
            <person name="Sisneros N.B."/>
            <person name="Smith C.D."/>
            <person name="Smith T.F."/>
            <person name="Spieth J."/>
            <person name="Stage D.E."/>
            <person name="Stark A."/>
            <person name="Stephan W."/>
            <person name="Strausberg R.L."/>
            <person name="Strempel S."/>
            <person name="Sturgill D."/>
            <person name="Sutton G."/>
            <person name="Sutton G.G."/>
            <person name="Tao W."/>
            <person name="Teichmann S."/>
            <person name="Tobari Y.N."/>
            <person name="Tomimura Y."/>
            <person name="Tsolas J.M."/>
            <person name="Valente V.L."/>
            <person name="Venter E."/>
            <person name="Venter J.C."/>
            <person name="Vicario S."/>
            <person name="Vieira F.G."/>
            <person name="Vilella A.J."/>
            <person name="Villasante A."/>
            <person name="Walenz B."/>
            <person name="Wang J."/>
            <person name="Wasserman M."/>
            <person name="Watts T."/>
            <person name="Wilson D."/>
            <person name="Wilson R.K."/>
            <person name="Wing R.A."/>
            <person name="Wolfner M.F."/>
            <person name="Wong A."/>
            <person name="Wong G.K."/>
            <person name="Wu C.I."/>
            <person name="Wu G."/>
            <person name="Yamamoto D."/>
            <person name="Yang H.P."/>
            <person name="Yang S.P."/>
            <person name="Yorke J.A."/>
            <person name="Yoshida K."/>
            <person name="Zdobnov E."/>
            <person name="Zhang P."/>
            <person name="Zhang Y."/>
            <person name="Zimin A.V."/>
            <person name="Baldwin J."/>
            <person name="Abdouelleil A."/>
            <person name="Abdulkadir J."/>
            <person name="Abebe A."/>
            <person name="Abera B."/>
            <person name="Abreu J."/>
            <person name="Acer S.C."/>
            <person name="Aftuck L."/>
            <person name="Alexander A."/>
            <person name="An P."/>
            <person name="Anderson E."/>
            <person name="Anderson S."/>
            <person name="Arachi H."/>
            <person name="Azer M."/>
            <person name="Bachantsang P."/>
            <person name="Barry A."/>
            <person name="Bayul T."/>
            <person name="Berlin A."/>
            <person name="Bessette D."/>
            <person name="Bloom T."/>
            <person name="Blye J."/>
            <person name="Boguslavskiy L."/>
            <person name="Bonnet C."/>
            <person name="Boukhgalter B."/>
            <person name="Bourzgui I."/>
            <person name="Brown A."/>
            <person name="Cahill P."/>
            <person name="Channer S."/>
            <person name="Cheshatsang Y."/>
            <person name="Chuda L."/>
            <person name="Citroen M."/>
            <person name="Collymore A."/>
            <person name="Cooke P."/>
            <person name="Costello M."/>
            <person name="D'Aco K."/>
            <person name="Daza R."/>
            <person name="De Haan G."/>
            <person name="DeGray S."/>
            <person name="DeMaso C."/>
            <person name="Dhargay N."/>
            <person name="Dooley K."/>
            <person name="Dooley E."/>
            <person name="Doricent M."/>
            <person name="Dorje P."/>
            <person name="Dorjee K."/>
            <person name="Dupes A."/>
            <person name="Elong R."/>
            <person name="Falk J."/>
            <person name="Farina A."/>
            <person name="Faro S."/>
            <person name="Ferguson D."/>
            <person name="Fisher S."/>
            <person name="Foley C.D."/>
            <person name="Franke A."/>
            <person name="Friedrich D."/>
            <person name="Gadbois L."/>
            <person name="Gearin G."/>
            <person name="Gearin C.R."/>
            <person name="Giannoukos G."/>
            <person name="Goode T."/>
            <person name="Graham J."/>
            <person name="Grandbois E."/>
            <person name="Grewal S."/>
            <person name="Gyaltsen K."/>
            <person name="Hafez N."/>
            <person name="Hagos B."/>
            <person name="Hall J."/>
            <person name="Henson C."/>
            <person name="Hollinger A."/>
            <person name="Honan T."/>
            <person name="Huard M.D."/>
            <person name="Hughes L."/>
            <person name="Hurhula B."/>
            <person name="Husby M.E."/>
            <person name="Kamat A."/>
            <person name="Kanga B."/>
            <person name="Kashin S."/>
            <person name="Khazanovich D."/>
            <person name="Kisner P."/>
            <person name="Lance K."/>
            <person name="Lara M."/>
            <person name="Lee W."/>
            <person name="Lennon N."/>
            <person name="Letendre F."/>
            <person name="LeVine R."/>
            <person name="Lipovsky A."/>
            <person name="Liu X."/>
            <person name="Liu J."/>
            <person name="Liu S."/>
            <person name="Lokyitsang T."/>
            <person name="Lokyitsang Y."/>
            <person name="Lubonja R."/>
            <person name="Lui A."/>
            <person name="MacDonald P."/>
            <person name="Magnisalis V."/>
            <person name="Maru K."/>
            <person name="Matthews C."/>
            <person name="McCusker W."/>
            <person name="McDonough S."/>
            <person name="Mehta T."/>
            <person name="Meldrim J."/>
            <person name="Meneus L."/>
            <person name="Mihai O."/>
            <person name="Mihalev A."/>
            <person name="Mihova T."/>
            <person name="Mittelman R."/>
            <person name="Mlenga V."/>
            <person name="Montmayeur A."/>
            <person name="Mulrain L."/>
            <person name="Navidi A."/>
            <person name="Naylor J."/>
            <person name="Negash T."/>
            <person name="Nguyen T."/>
            <person name="Nguyen N."/>
            <person name="Nicol R."/>
            <person name="Norbu C."/>
            <person name="Norbu N."/>
            <person name="Novod N."/>
            <person name="O'Neill B."/>
            <person name="Osman S."/>
            <person name="Markiewicz E."/>
            <person name="Oyono O.L."/>
            <person name="Patti C."/>
            <person name="Phunkhang P."/>
            <person name="Pierre F."/>
            <person name="Priest M."/>
            <person name="Raghuraman S."/>
            <person name="Rege F."/>
            <person name="Reyes R."/>
            <person name="Rise C."/>
            <person name="Rogov P."/>
            <person name="Ross K."/>
            <person name="Ryan E."/>
            <person name="Settipalli S."/>
            <person name="Shea T."/>
            <person name="Sherpa N."/>
            <person name="Shi L."/>
            <person name="Shih D."/>
            <person name="Sparrow T."/>
            <person name="Spaulding J."/>
            <person name="Stalker J."/>
            <person name="Stange-Thomann N."/>
            <person name="Stavropoulos S."/>
            <person name="Stone C."/>
            <person name="Strader C."/>
            <person name="Tesfaye S."/>
            <person name="Thomson T."/>
            <person name="Thoulutsang Y."/>
            <person name="Thoulutsang D."/>
            <person name="Topham K."/>
            <person name="Topping I."/>
            <person name="Tsamla T."/>
            <person name="Vassiliev H."/>
            <person name="Vo A."/>
            <person name="Wangchuk T."/>
            <person name="Wangdi T."/>
            <person name="Weiand M."/>
            <person name="Wilkinson J."/>
            <person name="Wilson A."/>
            <person name="Yadav S."/>
            <person name="Young G."/>
            <person name="Yu Q."/>
            <person name="Zembek L."/>
            <person name="Zhong D."/>
            <person name="Zimmer A."/>
            <person name="Zwirko Z."/>
            <person name="Jaffe D.B."/>
            <person name="Alvarez P."/>
            <person name="Brockman W."/>
            <person name="Butler J."/>
            <person name="Chin C."/>
            <person name="Gnerre S."/>
            <person name="Grabherr M."/>
            <person name="Kleber M."/>
            <person name="Mauceli E."/>
            <person name="MacCallum I."/>
        </authorList>
    </citation>
    <scope>NUCLEOTIDE SEQUENCE [LARGE SCALE GENOMIC DNA]</scope>
    <source>
        <strain evidence="2">Tucson 15287-2541.00</strain>
    </source>
</reference>
<keyword evidence="2" id="KW-1185">Reference proteome</keyword>
<dbReference type="AlphaFoldDB" id="B4JLN0"/>
<dbReference type="InParanoid" id="B4JLN0"/>
<dbReference type="HOGENOM" id="CLU_2576325_0_0_1"/>